<name>E7A107_SPORE</name>
<organism evidence="2 3">
    <name type="scientific">Sporisorium reilianum (strain SRZ2)</name>
    <name type="common">Maize head smut fungus</name>
    <dbReference type="NCBI Taxonomy" id="999809"/>
    <lineage>
        <taxon>Eukaryota</taxon>
        <taxon>Fungi</taxon>
        <taxon>Dikarya</taxon>
        <taxon>Basidiomycota</taxon>
        <taxon>Ustilaginomycotina</taxon>
        <taxon>Ustilaginomycetes</taxon>
        <taxon>Ustilaginales</taxon>
        <taxon>Ustilaginaceae</taxon>
        <taxon>Sporisorium</taxon>
    </lineage>
</organism>
<feature type="compositionally biased region" description="Polar residues" evidence="1">
    <location>
        <begin position="140"/>
        <end position="157"/>
    </location>
</feature>
<proteinExistence type="predicted"/>
<dbReference type="OrthoDB" id="10256743at2759"/>
<accession>E7A107</accession>
<feature type="compositionally biased region" description="Low complexity" evidence="1">
    <location>
        <begin position="343"/>
        <end position="364"/>
    </location>
</feature>
<dbReference type="VEuPathDB" id="FungiDB:sr13824"/>
<keyword evidence="3" id="KW-1185">Reference proteome</keyword>
<evidence type="ECO:0000313" key="2">
    <source>
        <dbReference type="EMBL" id="CBQ73164.1"/>
    </source>
</evidence>
<feature type="compositionally biased region" description="Basic and acidic residues" evidence="1">
    <location>
        <begin position="120"/>
        <end position="130"/>
    </location>
</feature>
<evidence type="ECO:0000313" key="3">
    <source>
        <dbReference type="Proteomes" id="UP000008867"/>
    </source>
</evidence>
<dbReference type="HOGENOM" id="CLU_027894_0_0_1"/>
<feature type="compositionally biased region" description="Acidic residues" evidence="1">
    <location>
        <begin position="377"/>
        <end position="387"/>
    </location>
</feature>
<protein>
    <submittedName>
        <fullName evidence="2">Uncharacterized protein</fullName>
    </submittedName>
</protein>
<feature type="compositionally biased region" description="Low complexity" evidence="1">
    <location>
        <begin position="391"/>
        <end position="402"/>
    </location>
</feature>
<feature type="compositionally biased region" description="Low complexity" evidence="1">
    <location>
        <begin position="66"/>
        <end position="85"/>
    </location>
</feature>
<feature type="region of interest" description="Disordered" evidence="1">
    <location>
        <begin position="1"/>
        <end position="157"/>
    </location>
</feature>
<gene>
    <name evidence="2" type="ORF">sr13824</name>
</gene>
<reference evidence="2 3" key="1">
    <citation type="journal article" date="2010" name="Science">
        <title>Pathogenicity determinants in smut fungi revealed by genome comparison.</title>
        <authorList>
            <person name="Schirawski J."/>
            <person name="Mannhaupt G."/>
            <person name="Muench K."/>
            <person name="Brefort T."/>
            <person name="Schipper K."/>
            <person name="Doehlemann G."/>
            <person name="Di Stasio M."/>
            <person name="Roessel N."/>
            <person name="Mendoza-Mendoza A."/>
            <person name="Pester D."/>
            <person name="Mueller O."/>
            <person name="Winterberg B."/>
            <person name="Meyer E."/>
            <person name="Ghareeb H."/>
            <person name="Wollenberg T."/>
            <person name="Muensterkoetter M."/>
            <person name="Wong P."/>
            <person name="Walter M."/>
            <person name="Stukenbrock E."/>
            <person name="Gueldener U."/>
            <person name="Kahmann R."/>
        </authorList>
    </citation>
    <scope>NUCLEOTIDE SEQUENCE [LARGE SCALE GENOMIC DNA]</scope>
    <source>
        <strain evidence="3">SRZ2</strain>
    </source>
</reference>
<dbReference type="EMBL" id="FQ311471">
    <property type="protein sequence ID" value="CBQ73164.1"/>
    <property type="molecule type" value="Genomic_DNA"/>
</dbReference>
<feature type="compositionally biased region" description="Basic and acidic residues" evidence="1">
    <location>
        <begin position="1"/>
        <end position="11"/>
    </location>
</feature>
<feature type="region of interest" description="Disordered" evidence="1">
    <location>
        <begin position="338"/>
        <end position="418"/>
    </location>
</feature>
<dbReference type="eggNOG" id="ENOG502S8WT">
    <property type="taxonomic scope" value="Eukaryota"/>
</dbReference>
<feature type="compositionally biased region" description="Low complexity" evidence="1">
    <location>
        <begin position="18"/>
        <end position="39"/>
    </location>
</feature>
<evidence type="ECO:0000256" key="1">
    <source>
        <dbReference type="SAM" id="MobiDB-lite"/>
    </source>
</evidence>
<dbReference type="Proteomes" id="UP000008867">
    <property type="component" value="Chromosome 6"/>
</dbReference>
<feature type="region of interest" description="Disordered" evidence="1">
    <location>
        <begin position="432"/>
        <end position="499"/>
    </location>
</feature>
<sequence>MADEVDQKFELHPPNIDTSSSATSTAAAPAGSASSSSTTPKPPSGPIPMSMPSILRNPGTSTHSNRLSYLLASSSSYPPTAPRASRTTRSSHKEPQLGRRKQRRSDNARLLSNPHAVRPTVKDYRLHSNEIRSTFPAPASGSSGKAHSVPVPSSSRVGYSEPVHDAKAANEGQFGKSLRDAQRVLKRLEMGSIDDEMIRQHRAGELERFIWLVDREVRMWAQAETFVFGEQQGKDRKVGKVLLDESFRFTTSPFDAVQEPPTVHLDSVTADAVGGQLVEFQRTPNALVWLVHDPFLRLIVHCLARVSRCPSFSKDDVARPGLRFTWILNRNPLARRSRRGRRVSVSSSTMDTPPAARPAVAARAGVLDTPPTTDFDSQTESELDTDTDGASSLSDSLVLVPDGGAGEGGEGVDTDEEEAEILRRVRRWAIDSHRQRAQQRDGPAAASRSRPTKTKVKQAATGDAEQQDPDQTLTATAIAEEEDEEEDDLDDEVRSFSDA</sequence>
<feature type="compositionally biased region" description="Acidic residues" evidence="1">
    <location>
        <begin position="479"/>
        <end position="491"/>
    </location>
</feature>
<dbReference type="AlphaFoldDB" id="E7A107"/>